<dbReference type="AlphaFoldDB" id="A0A956LYC5"/>
<keyword evidence="1" id="KW-1133">Transmembrane helix</keyword>
<organism evidence="3 4">
    <name type="scientific">Eiseniibacteriota bacterium</name>
    <dbReference type="NCBI Taxonomy" id="2212470"/>
    <lineage>
        <taxon>Bacteria</taxon>
        <taxon>Candidatus Eiseniibacteriota</taxon>
    </lineage>
</organism>
<evidence type="ECO:0000313" key="4">
    <source>
        <dbReference type="Proteomes" id="UP000697710"/>
    </source>
</evidence>
<feature type="transmembrane region" description="Helical" evidence="1">
    <location>
        <begin position="72"/>
        <end position="91"/>
    </location>
</feature>
<comment type="caution">
    <text evidence="3">The sequence shown here is derived from an EMBL/GenBank/DDBJ whole genome shotgun (WGS) entry which is preliminary data.</text>
</comment>
<evidence type="ECO:0000256" key="1">
    <source>
        <dbReference type="SAM" id="Phobius"/>
    </source>
</evidence>
<dbReference type="InterPro" id="IPR052701">
    <property type="entry name" value="GAG_Ulvan_Degrading_Sulfatases"/>
</dbReference>
<feature type="transmembrane region" description="Helical" evidence="1">
    <location>
        <begin position="193"/>
        <end position="216"/>
    </location>
</feature>
<keyword evidence="3" id="KW-0378">Hydrolase</keyword>
<accession>A0A956LYC5</accession>
<dbReference type="Pfam" id="PF00884">
    <property type="entry name" value="Sulfatase"/>
    <property type="match status" value="1"/>
</dbReference>
<dbReference type="Proteomes" id="UP000697710">
    <property type="component" value="Unassembled WGS sequence"/>
</dbReference>
<feature type="transmembrane region" description="Helical" evidence="1">
    <location>
        <begin position="123"/>
        <end position="148"/>
    </location>
</feature>
<reference evidence="3" key="2">
    <citation type="journal article" date="2021" name="Microbiome">
        <title>Successional dynamics and alternative stable states in a saline activated sludge microbial community over 9 years.</title>
        <authorList>
            <person name="Wang Y."/>
            <person name="Ye J."/>
            <person name="Ju F."/>
            <person name="Liu L."/>
            <person name="Boyd J.A."/>
            <person name="Deng Y."/>
            <person name="Parks D.H."/>
            <person name="Jiang X."/>
            <person name="Yin X."/>
            <person name="Woodcroft B.J."/>
            <person name="Tyson G.W."/>
            <person name="Hugenholtz P."/>
            <person name="Polz M.F."/>
            <person name="Zhang T."/>
        </authorList>
    </citation>
    <scope>NUCLEOTIDE SEQUENCE</scope>
    <source>
        <strain evidence="3">HKST-UBA01</strain>
    </source>
</reference>
<dbReference type="PANTHER" id="PTHR43751">
    <property type="entry name" value="SULFATASE"/>
    <property type="match status" value="1"/>
</dbReference>
<feature type="transmembrane region" description="Helical" evidence="1">
    <location>
        <begin position="21"/>
        <end position="47"/>
    </location>
</feature>
<feature type="transmembrane region" description="Helical" evidence="1">
    <location>
        <begin position="160"/>
        <end position="181"/>
    </location>
</feature>
<dbReference type="GO" id="GO:0016787">
    <property type="term" value="F:hydrolase activity"/>
    <property type="evidence" value="ECO:0007669"/>
    <property type="project" value="UniProtKB-KW"/>
</dbReference>
<name>A0A956LYC5_UNCEI</name>
<proteinExistence type="predicted"/>
<keyword evidence="1" id="KW-0812">Transmembrane</keyword>
<gene>
    <name evidence="3" type="ORF">KC729_09220</name>
</gene>
<dbReference type="EMBL" id="JAGQHR010000248">
    <property type="protein sequence ID" value="MCA9727849.1"/>
    <property type="molecule type" value="Genomic_DNA"/>
</dbReference>
<dbReference type="InterPro" id="IPR017850">
    <property type="entry name" value="Alkaline_phosphatase_core_sf"/>
</dbReference>
<dbReference type="Gene3D" id="3.40.720.10">
    <property type="entry name" value="Alkaline Phosphatase, subunit A"/>
    <property type="match status" value="1"/>
</dbReference>
<protein>
    <submittedName>
        <fullName evidence="3">Sulfatase-like hydrolase/transferase</fullName>
    </submittedName>
</protein>
<dbReference type="CDD" id="cd16148">
    <property type="entry name" value="sulfatase_like"/>
    <property type="match status" value="1"/>
</dbReference>
<evidence type="ECO:0000313" key="3">
    <source>
        <dbReference type="EMBL" id="MCA9727849.1"/>
    </source>
</evidence>
<evidence type="ECO:0000259" key="2">
    <source>
        <dbReference type="Pfam" id="PF00884"/>
    </source>
</evidence>
<reference evidence="3" key="1">
    <citation type="submission" date="2020-04" db="EMBL/GenBank/DDBJ databases">
        <authorList>
            <person name="Zhang T."/>
        </authorList>
    </citation>
    <scope>NUCLEOTIDE SEQUENCE</scope>
    <source>
        <strain evidence="3">HKST-UBA01</strain>
    </source>
</reference>
<feature type="domain" description="Sulfatase N-terminal" evidence="2">
    <location>
        <begin position="223"/>
        <end position="530"/>
    </location>
</feature>
<sequence>MRGEAERGPTGSVGHEAASGLGIAASALALGVVGGFLVGAVRAFYVISLNHYVAYRMDRLILDALAAELRRGLIGGALVGCAAAATAVLLAQIDRRRDARSPLPGEGATRVSGHRPVRRPADLLARVASVAIAGAVALGVTAGLVEIFRLTAEPGSRRLYAILMFAITLLIVLGNILLAVFRRHGRRLVRLRPAIVTLGSTVALTLLVQTTSWIVAHRAPVGPSILLLTVDTLRADHLGCYGYARDTSPRLDELARTGRLYENAYAHAPVTPSSFASILSGVRPRETDTYGMDPLRPAINTITEQLRNAGYETGAIVSNFVLARGRHFEDGFQQYDDRMDEYEAVRRVPERTGEATTEAAIAWLRRHRDRPFFCWVHYQDPHGPYTPPRELQPLFLDGADQGPTLRVNDTISGRRGIPSYQVLDDHRRAGYYVSQYDAEIRYVDQCIAELVSEMRSLDLWDRTLVVFTSDHGESMGRHDDYFTHGDDLFPGVLHVPLILWGPQPWINPGRSSTVVQSIDLAPTMLAVAGVEPQLRLPGRNLRADVPDAMVVSETFHEENYKCSVSDGVVQLVWDRFNDDYLVYDLGADTLLAFPRERLGARFVALETFLERHRNPRARSLKPHRGFGADEIEMLRSLGYAN</sequence>
<dbReference type="InterPro" id="IPR000917">
    <property type="entry name" value="Sulfatase_N"/>
</dbReference>
<dbReference type="PANTHER" id="PTHR43751:SF3">
    <property type="entry name" value="SULFATASE N-TERMINAL DOMAIN-CONTAINING PROTEIN"/>
    <property type="match status" value="1"/>
</dbReference>
<keyword evidence="1" id="KW-0472">Membrane</keyword>
<dbReference type="SUPFAM" id="SSF53649">
    <property type="entry name" value="Alkaline phosphatase-like"/>
    <property type="match status" value="1"/>
</dbReference>